<comment type="caution">
    <text evidence="1">The sequence shown here is derived from an EMBL/GenBank/DDBJ whole genome shotgun (WGS) entry which is preliminary data.</text>
</comment>
<dbReference type="Proteomes" id="UP000076858">
    <property type="component" value="Unassembled WGS sequence"/>
</dbReference>
<name>A0A164P633_9CRUS</name>
<proteinExistence type="predicted"/>
<organism evidence="1 2">
    <name type="scientific">Daphnia magna</name>
    <dbReference type="NCBI Taxonomy" id="35525"/>
    <lineage>
        <taxon>Eukaryota</taxon>
        <taxon>Metazoa</taxon>
        <taxon>Ecdysozoa</taxon>
        <taxon>Arthropoda</taxon>
        <taxon>Crustacea</taxon>
        <taxon>Branchiopoda</taxon>
        <taxon>Diplostraca</taxon>
        <taxon>Cladocera</taxon>
        <taxon>Anomopoda</taxon>
        <taxon>Daphniidae</taxon>
        <taxon>Daphnia</taxon>
    </lineage>
</organism>
<keyword evidence="2" id="KW-1185">Reference proteome</keyword>
<evidence type="ECO:0000313" key="2">
    <source>
        <dbReference type="Proteomes" id="UP000076858"/>
    </source>
</evidence>
<dbReference type="AlphaFoldDB" id="A0A164P633"/>
<protein>
    <submittedName>
        <fullName evidence="1">Uncharacterized protein</fullName>
    </submittedName>
</protein>
<accession>A0A164P633</accession>
<dbReference type="EMBL" id="LRGB01002676">
    <property type="protein sequence ID" value="KZS06551.1"/>
    <property type="molecule type" value="Genomic_DNA"/>
</dbReference>
<sequence length="105" mass="12829">MFFRPFLFSFFSFELCKFKFHFYMPDFWKFREDRLSRKNNQRAMRPAFHLFFSQITLEALKITLFSTNELTEPILSDKIGYKLALIGKFNQYCVDVYIKIDYIMS</sequence>
<reference evidence="1 2" key="1">
    <citation type="submission" date="2016-03" db="EMBL/GenBank/DDBJ databases">
        <title>EvidentialGene: Evidence-directed Construction of Genes on Genomes.</title>
        <authorList>
            <person name="Gilbert D.G."/>
            <person name="Choi J.-H."/>
            <person name="Mockaitis K."/>
            <person name="Colbourne J."/>
            <person name="Pfrender M."/>
        </authorList>
    </citation>
    <scope>NUCLEOTIDE SEQUENCE [LARGE SCALE GENOMIC DNA]</scope>
    <source>
        <strain evidence="1 2">Xinb3</strain>
        <tissue evidence="1">Complete organism</tissue>
    </source>
</reference>
<gene>
    <name evidence="1" type="ORF">APZ42_029958</name>
</gene>
<evidence type="ECO:0000313" key="1">
    <source>
        <dbReference type="EMBL" id="KZS06551.1"/>
    </source>
</evidence>